<gene>
    <name evidence="3" type="ORF">JI435_052400</name>
</gene>
<evidence type="ECO:0000313" key="4">
    <source>
        <dbReference type="Proteomes" id="UP000663193"/>
    </source>
</evidence>
<dbReference type="OMA" id="PWFYAPV"/>
<dbReference type="OrthoDB" id="10250354at2759"/>
<evidence type="ECO:0000256" key="1">
    <source>
        <dbReference type="SAM" id="MobiDB-lite"/>
    </source>
</evidence>
<reference evidence="4" key="1">
    <citation type="journal article" date="2021" name="BMC Genomics">
        <title>Chromosome-level genome assembly and manually-curated proteome of model necrotroph Parastagonospora nodorum Sn15 reveals a genome-wide trove of candidate effector homologs, and redundancy of virulence-related functions within an accessory chromosome.</title>
        <authorList>
            <person name="Bertazzoni S."/>
            <person name="Jones D.A.B."/>
            <person name="Phan H.T."/>
            <person name="Tan K.-C."/>
            <person name="Hane J.K."/>
        </authorList>
    </citation>
    <scope>NUCLEOTIDE SEQUENCE [LARGE SCALE GENOMIC DNA]</scope>
    <source>
        <strain evidence="4">SN15 / ATCC MYA-4574 / FGSC 10173)</strain>
    </source>
</reference>
<proteinExistence type="predicted"/>
<dbReference type="Gene3D" id="1.10.287.110">
    <property type="entry name" value="DnaJ domain"/>
    <property type="match status" value="1"/>
</dbReference>
<dbReference type="Pfam" id="PF00226">
    <property type="entry name" value="DnaJ"/>
    <property type="match status" value="1"/>
</dbReference>
<dbReference type="PRINTS" id="PR00625">
    <property type="entry name" value="JDOMAIN"/>
</dbReference>
<accession>A0A7U2FBJ7</accession>
<dbReference type="InterPro" id="IPR050817">
    <property type="entry name" value="DjlA_DnaK_co-chaperone"/>
</dbReference>
<dbReference type="CDD" id="cd06257">
    <property type="entry name" value="DnaJ"/>
    <property type="match status" value="1"/>
</dbReference>
<dbReference type="FunFam" id="1.10.287.110:FF:000190">
    <property type="entry name" value="DnaJ domain containing protein, putative"/>
    <property type="match status" value="1"/>
</dbReference>
<feature type="region of interest" description="Disordered" evidence="1">
    <location>
        <begin position="71"/>
        <end position="131"/>
    </location>
</feature>
<dbReference type="AlphaFoldDB" id="A0A7U2FBJ7"/>
<dbReference type="InterPro" id="IPR018253">
    <property type="entry name" value="DnaJ_domain_CS"/>
</dbReference>
<dbReference type="Proteomes" id="UP000663193">
    <property type="component" value="Chromosome 13"/>
</dbReference>
<dbReference type="VEuPathDB" id="FungiDB:JI435_052400"/>
<dbReference type="SUPFAM" id="SSF46565">
    <property type="entry name" value="Chaperone J-domain"/>
    <property type="match status" value="1"/>
</dbReference>
<evidence type="ECO:0000259" key="2">
    <source>
        <dbReference type="PROSITE" id="PS50076"/>
    </source>
</evidence>
<dbReference type="PANTHER" id="PTHR24074">
    <property type="entry name" value="CO-CHAPERONE PROTEIN DJLA"/>
    <property type="match status" value="1"/>
</dbReference>
<sequence>MPNHYEVLKIHNTADSAAIKKAYRRLALTHHPDKTLHLPDADRQKREKIFKLATLAYEVLSDVVKRASYDRTLRSTRTVPGRPAAQPPPPPPPPRPARREPPYNPTWAPRSPPENHTWAPPSTPPPPRPRFNLHVWSAGALPPTSFSTQPWFYAPVSETETRTVFNFKNHQGWDFSIGLTRRFKFLQRPLVPVLQTDTRGQISITFLLQRDNTVRMAAFIDVKEVHVTVDRVPGHKEVALSSLFVESRVEDQGVNAIELRISLATGSERDLQARFSAAWDVDCGFLAGFFQRLRVTHLVFWPHFPRGAFNEDGEVPTDAKDGSPMCYVKQECPDILFVKLGKAYYCQEQTHSSKKLWRVAAVGTM</sequence>
<dbReference type="PROSITE" id="PS50076">
    <property type="entry name" value="DNAJ_2"/>
    <property type="match status" value="1"/>
</dbReference>
<keyword evidence="4" id="KW-1185">Reference proteome</keyword>
<dbReference type="PROSITE" id="PS00636">
    <property type="entry name" value="DNAJ_1"/>
    <property type="match status" value="1"/>
</dbReference>
<dbReference type="InterPro" id="IPR001623">
    <property type="entry name" value="DnaJ_domain"/>
</dbReference>
<organism evidence="3 4">
    <name type="scientific">Phaeosphaeria nodorum (strain SN15 / ATCC MYA-4574 / FGSC 10173)</name>
    <name type="common">Glume blotch fungus</name>
    <name type="synonym">Parastagonospora nodorum</name>
    <dbReference type="NCBI Taxonomy" id="321614"/>
    <lineage>
        <taxon>Eukaryota</taxon>
        <taxon>Fungi</taxon>
        <taxon>Dikarya</taxon>
        <taxon>Ascomycota</taxon>
        <taxon>Pezizomycotina</taxon>
        <taxon>Dothideomycetes</taxon>
        <taxon>Pleosporomycetidae</taxon>
        <taxon>Pleosporales</taxon>
        <taxon>Pleosporineae</taxon>
        <taxon>Phaeosphaeriaceae</taxon>
        <taxon>Parastagonospora</taxon>
    </lineage>
</organism>
<feature type="compositionally biased region" description="Pro residues" evidence="1">
    <location>
        <begin position="85"/>
        <end position="95"/>
    </location>
</feature>
<protein>
    <recommendedName>
        <fullName evidence="2">J domain-containing protein</fullName>
    </recommendedName>
</protein>
<feature type="domain" description="J" evidence="2">
    <location>
        <begin position="3"/>
        <end position="73"/>
    </location>
</feature>
<dbReference type="InterPro" id="IPR036869">
    <property type="entry name" value="J_dom_sf"/>
</dbReference>
<dbReference type="EMBL" id="CP069035">
    <property type="protein sequence ID" value="QRD02266.1"/>
    <property type="molecule type" value="Genomic_DNA"/>
</dbReference>
<evidence type="ECO:0000313" key="3">
    <source>
        <dbReference type="EMBL" id="QRD02266.1"/>
    </source>
</evidence>
<dbReference type="SMART" id="SM00271">
    <property type="entry name" value="DnaJ"/>
    <property type="match status" value="1"/>
</dbReference>
<name>A0A7U2FBJ7_PHANO</name>